<comment type="caution">
    <text evidence="2">The sequence shown here is derived from an EMBL/GenBank/DDBJ whole genome shotgun (WGS) entry which is preliminary data.</text>
</comment>
<reference evidence="2" key="1">
    <citation type="submission" date="2022-10" db="EMBL/GenBank/DDBJ databases">
        <title>Culturing micro-colonial fungi from biological soil crusts in the Mojave desert and describing Neophaeococcomyces mojavensis, and introducing the new genera and species Taxawa tesnikishii.</title>
        <authorList>
            <person name="Kurbessoian T."/>
            <person name="Stajich J.E."/>
        </authorList>
    </citation>
    <scope>NUCLEOTIDE SEQUENCE</scope>
    <source>
        <strain evidence="2">TK_1</strain>
    </source>
</reference>
<gene>
    <name evidence="2" type="ORF">H2201_009438</name>
</gene>
<dbReference type="Gene3D" id="3.40.50.300">
    <property type="entry name" value="P-loop containing nucleotide triphosphate hydrolases"/>
    <property type="match status" value="1"/>
</dbReference>
<dbReference type="Pfam" id="PF01656">
    <property type="entry name" value="CbiA"/>
    <property type="match status" value="1"/>
</dbReference>
<protein>
    <recommendedName>
        <fullName evidence="1">CobQ/CobB/MinD/ParA nucleotide binding domain-containing protein</fullName>
    </recommendedName>
</protein>
<sequence length="67" mass="7235">MVMFTGPVAGVGKSFLSANFAFIQGGVGKRVLLIDADFRKGQLNRYFGVPKEDGLFEVLSGTIPLTR</sequence>
<dbReference type="InterPro" id="IPR002586">
    <property type="entry name" value="CobQ/CobB/MinD/ParA_Nub-bd_dom"/>
</dbReference>
<proteinExistence type="predicted"/>
<evidence type="ECO:0000259" key="1">
    <source>
        <dbReference type="Pfam" id="PF01656"/>
    </source>
</evidence>
<feature type="domain" description="CobQ/CobB/MinD/ParA nucleotide binding" evidence="1">
    <location>
        <begin position="3"/>
        <end position="39"/>
    </location>
</feature>
<dbReference type="SUPFAM" id="SSF52540">
    <property type="entry name" value="P-loop containing nucleoside triphosphate hydrolases"/>
    <property type="match status" value="1"/>
</dbReference>
<organism evidence="2 3">
    <name type="scientific">Coniosporium apollinis</name>
    <dbReference type="NCBI Taxonomy" id="61459"/>
    <lineage>
        <taxon>Eukaryota</taxon>
        <taxon>Fungi</taxon>
        <taxon>Dikarya</taxon>
        <taxon>Ascomycota</taxon>
        <taxon>Pezizomycotina</taxon>
        <taxon>Dothideomycetes</taxon>
        <taxon>Dothideomycetes incertae sedis</taxon>
        <taxon>Coniosporium</taxon>
    </lineage>
</organism>
<accession>A0ABQ9NDY1</accession>
<evidence type="ECO:0000313" key="2">
    <source>
        <dbReference type="EMBL" id="KAJ9611832.1"/>
    </source>
</evidence>
<feature type="non-terminal residue" evidence="2">
    <location>
        <position position="67"/>
    </location>
</feature>
<evidence type="ECO:0000313" key="3">
    <source>
        <dbReference type="Proteomes" id="UP001172684"/>
    </source>
</evidence>
<dbReference type="Proteomes" id="UP001172684">
    <property type="component" value="Unassembled WGS sequence"/>
</dbReference>
<name>A0ABQ9NDY1_9PEZI</name>
<keyword evidence="3" id="KW-1185">Reference proteome</keyword>
<dbReference type="EMBL" id="JAPDRL010001831">
    <property type="protein sequence ID" value="KAJ9611832.1"/>
    <property type="molecule type" value="Genomic_DNA"/>
</dbReference>
<dbReference type="InterPro" id="IPR027417">
    <property type="entry name" value="P-loop_NTPase"/>
</dbReference>